<dbReference type="OrthoDB" id="1470350at2759"/>
<comment type="cofactor">
    <cofactor evidence="1 7">
        <name>heme</name>
        <dbReference type="ChEBI" id="CHEBI:30413"/>
    </cofactor>
</comment>
<keyword evidence="8" id="KW-0560">Oxidoreductase</keyword>
<dbReference type="PRINTS" id="PR00385">
    <property type="entry name" value="P450"/>
</dbReference>
<dbReference type="InterPro" id="IPR050121">
    <property type="entry name" value="Cytochrome_P450_monoxygenase"/>
</dbReference>
<dbReference type="InterPro" id="IPR002401">
    <property type="entry name" value="Cyt_P450_E_grp-I"/>
</dbReference>
<evidence type="ECO:0000256" key="5">
    <source>
        <dbReference type="ARBA" id="ARBA00022723"/>
    </source>
</evidence>
<organism evidence="10 11">
    <name type="scientific">Stachybotrys elegans</name>
    <dbReference type="NCBI Taxonomy" id="80388"/>
    <lineage>
        <taxon>Eukaryota</taxon>
        <taxon>Fungi</taxon>
        <taxon>Dikarya</taxon>
        <taxon>Ascomycota</taxon>
        <taxon>Pezizomycotina</taxon>
        <taxon>Sordariomycetes</taxon>
        <taxon>Hypocreomycetidae</taxon>
        <taxon>Hypocreales</taxon>
        <taxon>Stachybotryaceae</taxon>
        <taxon>Stachybotrys</taxon>
    </lineage>
</organism>
<evidence type="ECO:0000256" key="8">
    <source>
        <dbReference type="RuleBase" id="RU000461"/>
    </source>
</evidence>
<evidence type="ECO:0000256" key="1">
    <source>
        <dbReference type="ARBA" id="ARBA00001971"/>
    </source>
</evidence>
<evidence type="ECO:0000256" key="6">
    <source>
        <dbReference type="ARBA" id="ARBA00023004"/>
    </source>
</evidence>
<dbReference type="Proteomes" id="UP000813444">
    <property type="component" value="Unassembled WGS sequence"/>
</dbReference>
<keyword evidence="4 7" id="KW-0349">Heme</keyword>
<dbReference type="GO" id="GO:0004497">
    <property type="term" value="F:monooxygenase activity"/>
    <property type="evidence" value="ECO:0007669"/>
    <property type="project" value="UniProtKB-KW"/>
</dbReference>
<evidence type="ECO:0000256" key="7">
    <source>
        <dbReference type="PIRSR" id="PIRSR602401-1"/>
    </source>
</evidence>
<keyword evidence="11" id="KW-1185">Reference proteome</keyword>
<evidence type="ECO:0000256" key="4">
    <source>
        <dbReference type="ARBA" id="ARBA00022617"/>
    </source>
</evidence>
<dbReference type="EMBL" id="JAGPNK010000004">
    <property type="protein sequence ID" value="KAH7323227.1"/>
    <property type="molecule type" value="Genomic_DNA"/>
</dbReference>
<dbReference type="InterPro" id="IPR036396">
    <property type="entry name" value="Cyt_P450_sf"/>
</dbReference>
<proteinExistence type="inferred from homology"/>
<comment type="similarity">
    <text evidence="3 8">Belongs to the cytochrome P450 family.</text>
</comment>
<dbReference type="GO" id="GO:0016705">
    <property type="term" value="F:oxidoreductase activity, acting on paired donors, with incorporation or reduction of molecular oxygen"/>
    <property type="evidence" value="ECO:0007669"/>
    <property type="project" value="InterPro"/>
</dbReference>
<dbReference type="PANTHER" id="PTHR24305">
    <property type="entry name" value="CYTOCHROME P450"/>
    <property type="match status" value="1"/>
</dbReference>
<accession>A0A8K0SWI4</accession>
<evidence type="ECO:0000256" key="2">
    <source>
        <dbReference type="ARBA" id="ARBA00004685"/>
    </source>
</evidence>
<keyword evidence="9" id="KW-0812">Transmembrane</keyword>
<keyword evidence="5 7" id="KW-0479">Metal-binding</keyword>
<protein>
    <submittedName>
        <fullName evidence="10">Cytochrome P450</fullName>
    </submittedName>
</protein>
<evidence type="ECO:0000256" key="9">
    <source>
        <dbReference type="SAM" id="Phobius"/>
    </source>
</evidence>
<dbReference type="GO" id="GO:0005506">
    <property type="term" value="F:iron ion binding"/>
    <property type="evidence" value="ECO:0007669"/>
    <property type="project" value="InterPro"/>
</dbReference>
<feature type="binding site" description="axial binding residue" evidence="7">
    <location>
        <position position="461"/>
    </location>
    <ligand>
        <name>heme</name>
        <dbReference type="ChEBI" id="CHEBI:30413"/>
    </ligand>
    <ligandPart>
        <name>Fe</name>
        <dbReference type="ChEBI" id="CHEBI:18248"/>
    </ligandPart>
</feature>
<comment type="caution">
    <text evidence="10">The sequence shown here is derived from an EMBL/GenBank/DDBJ whole genome shotgun (WGS) entry which is preliminary data.</text>
</comment>
<dbReference type="AlphaFoldDB" id="A0A8K0SWI4"/>
<dbReference type="InterPro" id="IPR001128">
    <property type="entry name" value="Cyt_P450"/>
</dbReference>
<keyword evidence="9" id="KW-1133">Transmembrane helix</keyword>
<dbReference type="PROSITE" id="PS00086">
    <property type="entry name" value="CYTOCHROME_P450"/>
    <property type="match status" value="1"/>
</dbReference>
<comment type="pathway">
    <text evidence="2">Mycotoxin biosynthesis.</text>
</comment>
<dbReference type="PANTHER" id="PTHR24305:SF210">
    <property type="entry name" value="CYTOCHROME P450 MONOOXYGENASE ASQL-RELATED"/>
    <property type="match status" value="1"/>
</dbReference>
<keyword evidence="8" id="KW-0503">Monooxygenase</keyword>
<evidence type="ECO:0000313" key="11">
    <source>
        <dbReference type="Proteomes" id="UP000813444"/>
    </source>
</evidence>
<reference evidence="10" key="1">
    <citation type="journal article" date="2021" name="Nat. Commun.">
        <title>Genetic determinants of endophytism in the Arabidopsis root mycobiome.</title>
        <authorList>
            <person name="Mesny F."/>
            <person name="Miyauchi S."/>
            <person name="Thiergart T."/>
            <person name="Pickel B."/>
            <person name="Atanasova L."/>
            <person name="Karlsson M."/>
            <person name="Huettel B."/>
            <person name="Barry K.W."/>
            <person name="Haridas S."/>
            <person name="Chen C."/>
            <person name="Bauer D."/>
            <person name="Andreopoulos W."/>
            <person name="Pangilinan J."/>
            <person name="LaButti K."/>
            <person name="Riley R."/>
            <person name="Lipzen A."/>
            <person name="Clum A."/>
            <person name="Drula E."/>
            <person name="Henrissat B."/>
            <person name="Kohler A."/>
            <person name="Grigoriev I.V."/>
            <person name="Martin F.M."/>
            <person name="Hacquard S."/>
        </authorList>
    </citation>
    <scope>NUCLEOTIDE SEQUENCE</scope>
    <source>
        <strain evidence="10">MPI-CAGE-CH-0235</strain>
    </source>
</reference>
<dbReference type="SUPFAM" id="SSF48264">
    <property type="entry name" value="Cytochrome P450"/>
    <property type="match status" value="1"/>
</dbReference>
<keyword evidence="9" id="KW-0472">Membrane</keyword>
<evidence type="ECO:0000313" key="10">
    <source>
        <dbReference type="EMBL" id="KAH7323227.1"/>
    </source>
</evidence>
<feature type="transmembrane region" description="Helical" evidence="9">
    <location>
        <begin position="20"/>
        <end position="42"/>
    </location>
</feature>
<gene>
    <name evidence="10" type="ORF">B0I35DRAFT_450337</name>
</gene>
<dbReference type="GO" id="GO:0020037">
    <property type="term" value="F:heme binding"/>
    <property type="evidence" value="ECO:0007669"/>
    <property type="project" value="InterPro"/>
</dbReference>
<dbReference type="CDD" id="cd11058">
    <property type="entry name" value="CYP60B-like"/>
    <property type="match status" value="1"/>
</dbReference>
<dbReference type="PRINTS" id="PR00463">
    <property type="entry name" value="EP450I"/>
</dbReference>
<sequence length="516" mass="58769">MGQELNGLLQEGRGMSVYFSTGYALLLAAILFAGYRLCIIIYRLWYHPLAKVPGPSLMAITNLPYQIETTFLGTWHDKAVTLHKTYGPMVRVAPNTVLLDGSIGWPQVFGHRPKGQAEYQKYPGFYFKDSETVLVGSPTHIHRRQRKQIGPAFSEASMERQEKSVTQFIHLFLQRLSEHSADNQAVDIVNWLHITTFDIIGDLCFGESFHGLEGDDYHPWVLFILNAFKAEGFRRFCRDYPIMFPVLSLFAGREMMKKAEDQLEFGRTKAKARMALGAEPADGRRDLLTYMMQTPKGENKPMEESVMILNSSSITVAGAETTAIALSGFFFYMGKDTERLRILAGEIRQAFKSEDEISIKSAAHLEYLQATIEETLRIYPPATLTPTRMSPGADVDGIHMPQGVGVMVSIWATNRNPEHFHEPNSYRPERWLKPSHPRYDDRFANDNRSMCKVFSHGPRDCIGKNLAYAEMRLIISLVLYRFDFSLAPGQEDWHTSQTTSITWEKRPLKIHLTARQ</sequence>
<dbReference type="Pfam" id="PF00067">
    <property type="entry name" value="p450"/>
    <property type="match status" value="1"/>
</dbReference>
<name>A0A8K0SWI4_9HYPO</name>
<dbReference type="Gene3D" id="1.10.630.10">
    <property type="entry name" value="Cytochrome P450"/>
    <property type="match status" value="1"/>
</dbReference>
<evidence type="ECO:0000256" key="3">
    <source>
        <dbReference type="ARBA" id="ARBA00010617"/>
    </source>
</evidence>
<keyword evidence="6 7" id="KW-0408">Iron</keyword>
<dbReference type="InterPro" id="IPR017972">
    <property type="entry name" value="Cyt_P450_CS"/>
</dbReference>